<dbReference type="AlphaFoldDB" id="T0S8A8"/>
<keyword evidence="3" id="KW-1185">Reference proteome</keyword>
<dbReference type="Proteomes" id="UP000030762">
    <property type="component" value="Unassembled WGS sequence"/>
</dbReference>
<feature type="region of interest" description="Disordered" evidence="1">
    <location>
        <begin position="1"/>
        <end position="187"/>
    </location>
</feature>
<evidence type="ECO:0000313" key="3">
    <source>
        <dbReference type="Proteomes" id="UP000030762"/>
    </source>
</evidence>
<accession>T0S8A8</accession>
<proteinExistence type="predicted"/>
<dbReference type="RefSeq" id="XP_008605182.1">
    <property type="nucleotide sequence ID" value="XM_008606960.1"/>
</dbReference>
<evidence type="ECO:0000313" key="2">
    <source>
        <dbReference type="EMBL" id="EQC41468.1"/>
    </source>
</evidence>
<feature type="compositionally biased region" description="Basic and acidic residues" evidence="1">
    <location>
        <begin position="29"/>
        <end position="40"/>
    </location>
</feature>
<dbReference type="GeneID" id="19942162"/>
<dbReference type="InParanoid" id="T0S8A8"/>
<protein>
    <submittedName>
        <fullName evidence="2">Uncharacterized protein</fullName>
    </submittedName>
</protein>
<gene>
    <name evidence="2" type="ORF">SDRG_01435</name>
</gene>
<feature type="compositionally biased region" description="Polar residues" evidence="1">
    <location>
        <begin position="41"/>
        <end position="50"/>
    </location>
</feature>
<name>T0S8A8_SAPDV</name>
<sequence length="228" mass="24927">MIAKLSPTPLSLANDVKPTPVRPSAIARPRLEIAVPKEKATTTSPLQMTRRNGIPPPPLSTCGVASVDRKAMTTRRNSAAIPSAPRSSNGSNASSCSTSSKASVTPLKRTVSAPRLTSRSSTASQCASVTTTRGPSATPKKISAAPTPRKPLTTPVTPRSTDQRHELVAKRREEKEQREAQARKEALRQREERRLLLEAKMQAEKDARAELVRKRLLERDDHLLKRHV</sequence>
<feature type="compositionally biased region" description="Low complexity" evidence="1">
    <location>
        <begin position="83"/>
        <end position="103"/>
    </location>
</feature>
<organism evidence="2 3">
    <name type="scientific">Saprolegnia diclina (strain VS20)</name>
    <dbReference type="NCBI Taxonomy" id="1156394"/>
    <lineage>
        <taxon>Eukaryota</taxon>
        <taxon>Sar</taxon>
        <taxon>Stramenopiles</taxon>
        <taxon>Oomycota</taxon>
        <taxon>Saprolegniomycetes</taxon>
        <taxon>Saprolegniales</taxon>
        <taxon>Saprolegniaceae</taxon>
        <taxon>Saprolegnia</taxon>
    </lineage>
</organism>
<feature type="compositionally biased region" description="Polar residues" evidence="1">
    <location>
        <begin position="115"/>
        <end position="135"/>
    </location>
</feature>
<dbReference type="EMBL" id="JH767134">
    <property type="protein sequence ID" value="EQC41468.1"/>
    <property type="molecule type" value="Genomic_DNA"/>
</dbReference>
<evidence type="ECO:0000256" key="1">
    <source>
        <dbReference type="SAM" id="MobiDB-lite"/>
    </source>
</evidence>
<reference evidence="2 3" key="1">
    <citation type="submission" date="2012-04" db="EMBL/GenBank/DDBJ databases">
        <title>The Genome Sequence of Saprolegnia declina VS20.</title>
        <authorList>
            <consortium name="The Broad Institute Genome Sequencing Platform"/>
            <person name="Russ C."/>
            <person name="Nusbaum C."/>
            <person name="Tyler B."/>
            <person name="van West P."/>
            <person name="Dieguez-Uribeondo J."/>
            <person name="de Bruijn I."/>
            <person name="Tripathy S."/>
            <person name="Jiang R."/>
            <person name="Young S.K."/>
            <person name="Zeng Q."/>
            <person name="Gargeya S."/>
            <person name="Fitzgerald M."/>
            <person name="Haas B."/>
            <person name="Abouelleil A."/>
            <person name="Alvarado L."/>
            <person name="Arachchi H.M."/>
            <person name="Berlin A."/>
            <person name="Chapman S.B."/>
            <person name="Goldberg J."/>
            <person name="Griggs A."/>
            <person name="Gujja S."/>
            <person name="Hansen M."/>
            <person name="Howarth C."/>
            <person name="Imamovic A."/>
            <person name="Larimer J."/>
            <person name="McCowen C."/>
            <person name="Montmayeur A."/>
            <person name="Murphy C."/>
            <person name="Neiman D."/>
            <person name="Pearson M."/>
            <person name="Priest M."/>
            <person name="Roberts A."/>
            <person name="Saif S."/>
            <person name="Shea T."/>
            <person name="Sisk P."/>
            <person name="Sykes S."/>
            <person name="Wortman J."/>
            <person name="Nusbaum C."/>
            <person name="Birren B."/>
        </authorList>
    </citation>
    <scope>NUCLEOTIDE SEQUENCE [LARGE SCALE GENOMIC DNA]</scope>
    <source>
        <strain evidence="2 3">VS20</strain>
    </source>
</reference>
<feature type="compositionally biased region" description="Basic and acidic residues" evidence="1">
    <location>
        <begin position="161"/>
        <end position="187"/>
    </location>
</feature>
<dbReference type="VEuPathDB" id="FungiDB:SDRG_01435"/>